<evidence type="ECO:0000256" key="1">
    <source>
        <dbReference type="SAM" id="MobiDB-lite"/>
    </source>
</evidence>
<feature type="region of interest" description="Disordered" evidence="1">
    <location>
        <begin position="31"/>
        <end position="56"/>
    </location>
</feature>
<dbReference type="Proteomes" id="UP001519460">
    <property type="component" value="Unassembled WGS sequence"/>
</dbReference>
<accession>A0ABD0JCX2</accession>
<reference evidence="2 3" key="1">
    <citation type="journal article" date="2023" name="Sci. Data">
        <title>Genome assembly of the Korean intertidal mud-creeper Batillaria attramentaria.</title>
        <authorList>
            <person name="Patra A.K."/>
            <person name="Ho P.T."/>
            <person name="Jun S."/>
            <person name="Lee S.J."/>
            <person name="Kim Y."/>
            <person name="Won Y.J."/>
        </authorList>
    </citation>
    <scope>NUCLEOTIDE SEQUENCE [LARGE SCALE GENOMIC DNA]</scope>
    <source>
        <strain evidence="2">Wonlab-2016</strain>
    </source>
</reference>
<evidence type="ECO:0000313" key="2">
    <source>
        <dbReference type="EMBL" id="KAK7469477.1"/>
    </source>
</evidence>
<feature type="compositionally biased region" description="Polar residues" evidence="1">
    <location>
        <begin position="47"/>
        <end position="56"/>
    </location>
</feature>
<comment type="caution">
    <text evidence="2">The sequence shown here is derived from an EMBL/GenBank/DDBJ whole genome shotgun (WGS) entry which is preliminary data.</text>
</comment>
<keyword evidence="3" id="KW-1185">Reference proteome</keyword>
<organism evidence="2 3">
    <name type="scientific">Batillaria attramentaria</name>
    <dbReference type="NCBI Taxonomy" id="370345"/>
    <lineage>
        <taxon>Eukaryota</taxon>
        <taxon>Metazoa</taxon>
        <taxon>Spiralia</taxon>
        <taxon>Lophotrochozoa</taxon>
        <taxon>Mollusca</taxon>
        <taxon>Gastropoda</taxon>
        <taxon>Caenogastropoda</taxon>
        <taxon>Sorbeoconcha</taxon>
        <taxon>Cerithioidea</taxon>
        <taxon>Batillariidae</taxon>
        <taxon>Batillaria</taxon>
    </lineage>
</organism>
<dbReference type="AlphaFoldDB" id="A0ABD0JCX2"/>
<proteinExistence type="predicted"/>
<protein>
    <submittedName>
        <fullName evidence="2">Uncharacterized protein</fullName>
    </submittedName>
</protein>
<dbReference type="EMBL" id="JACVVK020000516">
    <property type="protein sequence ID" value="KAK7469477.1"/>
    <property type="molecule type" value="Genomic_DNA"/>
</dbReference>
<evidence type="ECO:0000313" key="3">
    <source>
        <dbReference type="Proteomes" id="UP001519460"/>
    </source>
</evidence>
<gene>
    <name evidence="2" type="ORF">BaRGS_00036498</name>
</gene>
<sequence>MTSAVWVGCKPTGPAANRISNPLSITLISGARNTPPKWTARARKCSQSRSLPKPTSNFAMRAKLAKLLLLATAARERDPYGRTVNSIQHNSYGQRDE</sequence>
<name>A0ABD0JCX2_9CAEN</name>